<name>A0AAE7NSR5_9BRAD</name>
<dbReference type="EMBL" id="CP030050">
    <property type="protein sequence ID" value="QOZ68868.1"/>
    <property type="molecule type" value="Genomic_DNA"/>
</dbReference>
<organism evidence="1 2">
    <name type="scientific">Bradyrhizobium arachidis</name>
    <dbReference type="NCBI Taxonomy" id="858423"/>
    <lineage>
        <taxon>Bacteria</taxon>
        <taxon>Pseudomonadati</taxon>
        <taxon>Pseudomonadota</taxon>
        <taxon>Alphaproteobacteria</taxon>
        <taxon>Hyphomicrobiales</taxon>
        <taxon>Nitrobacteraceae</taxon>
        <taxon>Bradyrhizobium</taxon>
    </lineage>
</organism>
<protein>
    <submittedName>
        <fullName evidence="1">Uncharacterized protein</fullName>
    </submittedName>
</protein>
<proteinExistence type="predicted"/>
<evidence type="ECO:0000313" key="2">
    <source>
        <dbReference type="Proteomes" id="UP000594015"/>
    </source>
</evidence>
<accession>A0AAE7NSR5</accession>
<sequence length="71" mass="7798">MDGAQLDAALSQLYDNPASVRARSLAFSETIGCGDRQVRKWISGEAEVPRHIAMLVNLMLDTGTKPEELRP</sequence>
<gene>
    <name evidence="1" type="ORF">WN72_22980</name>
</gene>
<dbReference type="AlphaFoldDB" id="A0AAE7NSR5"/>
<evidence type="ECO:0000313" key="1">
    <source>
        <dbReference type="EMBL" id="QOZ68868.1"/>
    </source>
</evidence>
<dbReference type="Proteomes" id="UP000594015">
    <property type="component" value="Chromosome"/>
</dbReference>
<reference evidence="1 2" key="1">
    <citation type="submission" date="2018-06" db="EMBL/GenBank/DDBJ databases">
        <title>Comparative genomics of Bradyrhizobium nodulating Arachidis hypogaea.</title>
        <authorList>
            <person name="Li Y."/>
        </authorList>
    </citation>
    <scope>NUCLEOTIDE SEQUENCE [LARGE SCALE GENOMIC DNA]</scope>
    <source>
        <strain evidence="1 2">CCBAU 051107</strain>
    </source>
</reference>
<dbReference type="KEGG" id="barh:WN72_22980"/>